<dbReference type="Gene3D" id="3.30.420.10">
    <property type="entry name" value="Ribonuclease H-like superfamily/Ribonuclease H"/>
    <property type="match status" value="1"/>
</dbReference>
<dbReference type="SMART" id="SM00479">
    <property type="entry name" value="EXOIII"/>
    <property type="match status" value="1"/>
</dbReference>
<dbReference type="InterPro" id="IPR013520">
    <property type="entry name" value="Ribonucl_H"/>
</dbReference>
<keyword evidence="5" id="KW-1133">Transmembrane helix</keyword>
<comment type="subunit">
    <text evidence="3">DNA polymerase III contains a core (composed of alpha, epsilon and theta chains) that associates with a tau subunit. This core dimerizes to form the POLIII' complex. PolIII' associates with the gamma complex (composed of gamma, delta, delta', psi and chi chains) and with the beta chain to form the complete DNA polymerase III complex.</text>
</comment>
<evidence type="ECO:0000256" key="5">
    <source>
        <dbReference type="SAM" id="Phobius"/>
    </source>
</evidence>
<dbReference type="CDD" id="cd06127">
    <property type="entry name" value="DEDDh"/>
    <property type="match status" value="1"/>
</dbReference>
<evidence type="ECO:0000259" key="6">
    <source>
        <dbReference type="SMART" id="SM00479"/>
    </source>
</evidence>
<name>A0A916WVZ8_9HYPH</name>
<dbReference type="Pfam" id="PF00929">
    <property type="entry name" value="RNase_T"/>
    <property type="match status" value="1"/>
</dbReference>
<dbReference type="GO" id="GO:0003677">
    <property type="term" value="F:DNA binding"/>
    <property type="evidence" value="ECO:0007669"/>
    <property type="project" value="InterPro"/>
</dbReference>
<dbReference type="InterPro" id="IPR012337">
    <property type="entry name" value="RNaseH-like_sf"/>
</dbReference>
<dbReference type="AlphaFoldDB" id="A0A916WVZ8"/>
<accession>A0A916WVZ8</accession>
<dbReference type="EC" id="2.7.7.7" evidence="1"/>
<protein>
    <recommendedName>
        <fullName evidence="1">DNA-directed DNA polymerase</fullName>
        <ecNumber evidence="1">2.7.7.7</ecNumber>
    </recommendedName>
</protein>
<dbReference type="EMBL" id="BMFA01000001">
    <property type="protein sequence ID" value="GGB34287.1"/>
    <property type="molecule type" value="Genomic_DNA"/>
</dbReference>
<keyword evidence="8" id="KW-1185">Reference proteome</keyword>
<evidence type="ECO:0000256" key="2">
    <source>
        <dbReference type="ARBA" id="ARBA00025483"/>
    </source>
</evidence>
<organism evidence="7 8">
    <name type="scientific">Roseibium aquae</name>
    <dbReference type="NCBI Taxonomy" id="1323746"/>
    <lineage>
        <taxon>Bacteria</taxon>
        <taxon>Pseudomonadati</taxon>
        <taxon>Pseudomonadota</taxon>
        <taxon>Alphaproteobacteria</taxon>
        <taxon>Hyphomicrobiales</taxon>
        <taxon>Stappiaceae</taxon>
        <taxon>Roseibium</taxon>
    </lineage>
</organism>
<dbReference type="GO" id="GO:0008408">
    <property type="term" value="F:3'-5' exonuclease activity"/>
    <property type="evidence" value="ECO:0007669"/>
    <property type="project" value="TreeGrafter"/>
</dbReference>
<evidence type="ECO:0000256" key="3">
    <source>
        <dbReference type="ARBA" id="ARBA00026073"/>
    </source>
</evidence>
<dbReference type="Proteomes" id="UP000605148">
    <property type="component" value="Unassembled WGS sequence"/>
</dbReference>
<evidence type="ECO:0000313" key="7">
    <source>
        <dbReference type="EMBL" id="GGB34287.1"/>
    </source>
</evidence>
<gene>
    <name evidence="7" type="ORF">GCM10011316_02980</name>
</gene>
<dbReference type="GO" id="GO:0045004">
    <property type="term" value="P:DNA replication proofreading"/>
    <property type="evidence" value="ECO:0007669"/>
    <property type="project" value="TreeGrafter"/>
</dbReference>
<dbReference type="PANTHER" id="PTHR30231:SF41">
    <property type="entry name" value="DNA POLYMERASE III SUBUNIT EPSILON"/>
    <property type="match status" value="1"/>
</dbReference>
<comment type="catalytic activity">
    <reaction evidence="4">
        <text>DNA(n) + a 2'-deoxyribonucleoside 5'-triphosphate = DNA(n+1) + diphosphate</text>
        <dbReference type="Rhea" id="RHEA:22508"/>
        <dbReference type="Rhea" id="RHEA-COMP:17339"/>
        <dbReference type="Rhea" id="RHEA-COMP:17340"/>
        <dbReference type="ChEBI" id="CHEBI:33019"/>
        <dbReference type="ChEBI" id="CHEBI:61560"/>
        <dbReference type="ChEBI" id="CHEBI:173112"/>
        <dbReference type="EC" id="2.7.7.7"/>
    </reaction>
</comment>
<dbReference type="InterPro" id="IPR006054">
    <property type="entry name" value="DnaQ"/>
</dbReference>
<dbReference type="NCBIfam" id="TIGR00573">
    <property type="entry name" value="dnaq"/>
    <property type="match status" value="1"/>
</dbReference>
<keyword evidence="5" id="KW-0812">Transmembrane</keyword>
<comment type="function">
    <text evidence="2">DNA polymerase III is a complex, multichain enzyme responsible for most of the replicative synthesis in bacteria. The epsilon subunit contain the editing function and is a proofreading 3'-5' exonuclease.</text>
</comment>
<dbReference type="InterPro" id="IPR036397">
    <property type="entry name" value="RNaseH_sf"/>
</dbReference>
<reference evidence="7" key="2">
    <citation type="submission" date="2020-09" db="EMBL/GenBank/DDBJ databases">
        <authorList>
            <person name="Sun Q."/>
            <person name="Zhou Y."/>
        </authorList>
    </citation>
    <scope>NUCLEOTIDE SEQUENCE</scope>
    <source>
        <strain evidence="7">CGMCC 1.12426</strain>
    </source>
</reference>
<feature type="domain" description="Exonuclease" evidence="6">
    <location>
        <begin position="264"/>
        <end position="433"/>
    </location>
</feature>
<keyword evidence="5" id="KW-0472">Membrane</keyword>
<evidence type="ECO:0000256" key="1">
    <source>
        <dbReference type="ARBA" id="ARBA00012417"/>
    </source>
</evidence>
<comment type="caution">
    <text evidence="7">The sequence shown here is derived from an EMBL/GenBank/DDBJ whole genome shotgun (WGS) entry which is preliminary data.</text>
</comment>
<sequence>MFAGLAAAGCAGVGGALYAGYLRASEAGPEAGFVFAGILALFILAAICTGVWLLFDENVAKPIQRISAAMRVKAHSDPGISIDLEQARYLGDLAPAIGAVTGRLASVMEDADQEVAAETSRLAAERAYLALLLTEIPVAIVLVSPTHQIMLYDGQSADILGQVHVPRLSSSAFDYFNEGDLRAAYDRLSGHGGEVEAEVRGARGNFSFRLKLKKLSQASGYMILIDSAESKLAPAAGRPLIYDFDLSEHESERAIEDRKLRDLSFAVFDTETTGLMPSKDEIVQIGAVRVVNGRVVVGEVMDQLVDPGRPITPASTKVHGITDAMVAGAPDAPTVVARFHEFAEGSVIVAHNAPFDMAFLKRHGQATGLAFDHPIVDTVLLSAVVFGATEDHSLDAVCARLGVVIPPEDRHTALGDARVTAAVLCKSLPILKSRGIDSFGDLVRETRKHGRLLKDMN</sequence>
<reference evidence="7" key="1">
    <citation type="journal article" date="2014" name="Int. J. Syst. Evol. Microbiol.">
        <title>Complete genome sequence of Corynebacterium casei LMG S-19264T (=DSM 44701T), isolated from a smear-ripened cheese.</title>
        <authorList>
            <consortium name="US DOE Joint Genome Institute (JGI-PGF)"/>
            <person name="Walter F."/>
            <person name="Albersmeier A."/>
            <person name="Kalinowski J."/>
            <person name="Ruckert C."/>
        </authorList>
    </citation>
    <scope>NUCLEOTIDE SEQUENCE</scope>
    <source>
        <strain evidence="7">CGMCC 1.12426</strain>
    </source>
</reference>
<evidence type="ECO:0000313" key="8">
    <source>
        <dbReference type="Proteomes" id="UP000605148"/>
    </source>
</evidence>
<proteinExistence type="predicted"/>
<feature type="transmembrane region" description="Helical" evidence="5">
    <location>
        <begin position="31"/>
        <end position="55"/>
    </location>
</feature>
<dbReference type="PANTHER" id="PTHR30231">
    <property type="entry name" value="DNA POLYMERASE III SUBUNIT EPSILON"/>
    <property type="match status" value="1"/>
</dbReference>
<dbReference type="FunFam" id="3.30.420.10:FF:000045">
    <property type="entry name" value="3'-5' exonuclease DinG"/>
    <property type="match status" value="1"/>
</dbReference>
<evidence type="ECO:0000256" key="4">
    <source>
        <dbReference type="ARBA" id="ARBA00049244"/>
    </source>
</evidence>
<dbReference type="GO" id="GO:0005829">
    <property type="term" value="C:cytosol"/>
    <property type="evidence" value="ECO:0007669"/>
    <property type="project" value="TreeGrafter"/>
</dbReference>
<dbReference type="SUPFAM" id="SSF53098">
    <property type="entry name" value="Ribonuclease H-like"/>
    <property type="match status" value="1"/>
</dbReference>
<dbReference type="GO" id="GO:0003887">
    <property type="term" value="F:DNA-directed DNA polymerase activity"/>
    <property type="evidence" value="ECO:0007669"/>
    <property type="project" value="UniProtKB-EC"/>
</dbReference>